<reference evidence="1" key="1">
    <citation type="submission" date="2006-10" db="EMBL/GenBank/DDBJ databases">
        <authorList>
            <person name="Amadeo P."/>
            <person name="Zhao Q."/>
            <person name="Wortman J."/>
            <person name="Fraser-Liggett C."/>
            <person name="Carlton J."/>
        </authorList>
    </citation>
    <scope>NUCLEOTIDE SEQUENCE</scope>
    <source>
        <strain evidence="1">G3</strain>
    </source>
</reference>
<dbReference type="VEuPathDB" id="TrichDB:TVAGG3_0926980"/>
<organism evidence="1 2">
    <name type="scientific">Trichomonas vaginalis (strain ATCC PRA-98 / G3)</name>
    <dbReference type="NCBI Taxonomy" id="412133"/>
    <lineage>
        <taxon>Eukaryota</taxon>
        <taxon>Metamonada</taxon>
        <taxon>Parabasalia</taxon>
        <taxon>Trichomonadida</taxon>
        <taxon>Trichomonadidae</taxon>
        <taxon>Trichomonas</taxon>
    </lineage>
</organism>
<keyword evidence="2" id="KW-1185">Reference proteome</keyword>
<sequence length="111" mass="12366">MVVHTRTKTLQSFLSNFSSTFQRSFLLKKRRQTTTTKNDSLVLCLTSIRVQAIVTFKKFFLILLVNLLSHSTLTSTQAGQSSFASSQNHHVTNTSSIVHSVSSRTSSSTIQ</sequence>
<dbReference type="EMBL" id="DS113329">
    <property type="protein sequence ID" value="EAY10906.1"/>
    <property type="molecule type" value="Genomic_DNA"/>
</dbReference>
<dbReference type="AlphaFoldDB" id="A2E8S4"/>
<accession>A2E8S4</accession>
<gene>
    <name evidence="1" type="ORF">TVAG_259910</name>
</gene>
<dbReference type="InParanoid" id="A2E8S4"/>
<evidence type="ECO:0000313" key="2">
    <source>
        <dbReference type="Proteomes" id="UP000001542"/>
    </source>
</evidence>
<dbReference type="Proteomes" id="UP000001542">
    <property type="component" value="Unassembled WGS sequence"/>
</dbReference>
<dbReference type="RefSeq" id="XP_001323129.1">
    <property type="nucleotide sequence ID" value="XM_001323094.1"/>
</dbReference>
<dbReference type="KEGG" id="tva:4768845"/>
<name>A2E8S4_TRIV3</name>
<protein>
    <submittedName>
        <fullName evidence="1">Uncharacterized protein</fullName>
    </submittedName>
</protein>
<reference evidence="1" key="2">
    <citation type="journal article" date="2007" name="Science">
        <title>Draft genome sequence of the sexually transmitted pathogen Trichomonas vaginalis.</title>
        <authorList>
            <person name="Carlton J.M."/>
            <person name="Hirt R.P."/>
            <person name="Silva J.C."/>
            <person name="Delcher A.L."/>
            <person name="Schatz M."/>
            <person name="Zhao Q."/>
            <person name="Wortman J.R."/>
            <person name="Bidwell S.L."/>
            <person name="Alsmark U.C.M."/>
            <person name="Besteiro S."/>
            <person name="Sicheritz-Ponten T."/>
            <person name="Noel C.J."/>
            <person name="Dacks J.B."/>
            <person name="Foster P.G."/>
            <person name="Simillion C."/>
            <person name="Van de Peer Y."/>
            <person name="Miranda-Saavedra D."/>
            <person name="Barton G.J."/>
            <person name="Westrop G.D."/>
            <person name="Mueller S."/>
            <person name="Dessi D."/>
            <person name="Fiori P.L."/>
            <person name="Ren Q."/>
            <person name="Paulsen I."/>
            <person name="Zhang H."/>
            <person name="Bastida-Corcuera F.D."/>
            <person name="Simoes-Barbosa A."/>
            <person name="Brown M.T."/>
            <person name="Hayes R.D."/>
            <person name="Mukherjee M."/>
            <person name="Okumura C.Y."/>
            <person name="Schneider R."/>
            <person name="Smith A.J."/>
            <person name="Vanacova S."/>
            <person name="Villalvazo M."/>
            <person name="Haas B.J."/>
            <person name="Pertea M."/>
            <person name="Feldblyum T.V."/>
            <person name="Utterback T.R."/>
            <person name="Shu C.L."/>
            <person name="Osoegawa K."/>
            <person name="de Jong P.J."/>
            <person name="Hrdy I."/>
            <person name="Horvathova L."/>
            <person name="Zubacova Z."/>
            <person name="Dolezal P."/>
            <person name="Malik S.B."/>
            <person name="Logsdon J.M. Jr."/>
            <person name="Henze K."/>
            <person name="Gupta A."/>
            <person name="Wang C.C."/>
            <person name="Dunne R.L."/>
            <person name="Upcroft J.A."/>
            <person name="Upcroft P."/>
            <person name="White O."/>
            <person name="Salzberg S.L."/>
            <person name="Tang P."/>
            <person name="Chiu C.-H."/>
            <person name="Lee Y.-S."/>
            <person name="Embley T.M."/>
            <person name="Coombs G.H."/>
            <person name="Mottram J.C."/>
            <person name="Tachezy J."/>
            <person name="Fraser-Liggett C.M."/>
            <person name="Johnson P.J."/>
        </authorList>
    </citation>
    <scope>NUCLEOTIDE SEQUENCE [LARGE SCALE GENOMIC DNA]</scope>
    <source>
        <strain evidence="1">G3</strain>
    </source>
</reference>
<evidence type="ECO:0000313" key="1">
    <source>
        <dbReference type="EMBL" id="EAY10906.1"/>
    </source>
</evidence>
<proteinExistence type="predicted"/>
<dbReference type="VEuPathDB" id="TrichDB:TVAG_259910"/>